<protein>
    <submittedName>
        <fullName evidence="1">Uncharacterized protein</fullName>
    </submittedName>
</protein>
<dbReference type="AlphaFoldDB" id="A0A1I5ST50"/>
<organism evidence="1 2">
    <name type="scientific">Actinomadura madurae</name>
    <dbReference type="NCBI Taxonomy" id="1993"/>
    <lineage>
        <taxon>Bacteria</taxon>
        <taxon>Bacillati</taxon>
        <taxon>Actinomycetota</taxon>
        <taxon>Actinomycetes</taxon>
        <taxon>Streptosporangiales</taxon>
        <taxon>Thermomonosporaceae</taxon>
        <taxon>Actinomadura</taxon>
    </lineage>
</organism>
<reference evidence="1 2" key="1">
    <citation type="submission" date="2016-10" db="EMBL/GenBank/DDBJ databases">
        <authorList>
            <person name="de Groot N.N."/>
        </authorList>
    </citation>
    <scope>NUCLEOTIDE SEQUENCE [LARGE SCALE GENOMIC DNA]</scope>
    <source>
        <strain evidence="1 2">DSM 43067</strain>
    </source>
</reference>
<sequence>MQTRAQSDDSVLRRLRAEFTGHRIWRSRRWDGGPGDWVATLHDPAAGVDPTVIRPDSSALREALVQERRRAGRPITKRAW</sequence>
<dbReference type="InParanoid" id="A0A1I5ST50"/>
<dbReference type="STRING" id="1993.SAMN04489713_1179"/>
<evidence type="ECO:0000313" key="1">
    <source>
        <dbReference type="EMBL" id="SFP73811.1"/>
    </source>
</evidence>
<keyword evidence="2" id="KW-1185">Reference proteome</keyword>
<proteinExistence type="predicted"/>
<dbReference type="EMBL" id="FOVH01000017">
    <property type="protein sequence ID" value="SFP73811.1"/>
    <property type="molecule type" value="Genomic_DNA"/>
</dbReference>
<dbReference type="Proteomes" id="UP000183413">
    <property type="component" value="Unassembled WGS sequence"/>
</dbReference>
<gene>
    <name evidence="1" type="ORF">SAMN04489713_1179</name>
</gene>
<name>A0A1I5ST50_9ACTN</name>
<accession>A0A1I5ST50</accession>
<evidence type="ECO:0000313" key="2">
    <source>
        <dbReference type="Proteomes" id="UP000183413"/>
    </source>
</evidence>